<feature type="transmembrane region" description="Helical" evidence="2">
    <location>
        <begin position="6"/>
        <end position="25"/>
    </location>
</feature>
<dbReference type="Pfam" id="PF20684">
    <property type="entry name" value="Fung_rhodopsin"/>
    <property type="match status" value="1"/>
</dbReference>
<keyword evidence="2" id="KW-0812">Transmembrane</keyword>
<reference evidence="5" key="1">
    <citation type="journal article" date="2023" name="Mol. Phylogenet. Evol.">
        <title>Genome-scale phylogeny and comparative genomics of the fungal order Sordariales.</title>
        <authorList>
            <person name="Hensen N."/>
            <person name="Bonometti L."/>
            <person name="Westerberg I."/>
            <person name="Brannstrom I.O."/>
            <person name="Guillou S."/>
            <person name="Cros-Aarteil S."/>
            <person name="Calhoun S."/>
            <person name="Haridas S."/>
            <person name="Kuo A."/>
            <person name="Mondo S."/>
            <person name="Pangilinan J."/>
            <person name="Riley R."/>
            <person name="LaButti K."/>
            <person name="Andreopoulos B."/>
            <person name="Lipzen A."/>
            <person name="Chen C."/>
            <person name="Yan M."/>
            <person name="Daum C."/>
            <person name="Ng V."/>
            <person name="Clum A."/>
            <person name="Steindorff A."/>
            <person name="Ohm R.A."/>
            <person name="Martin F."/>
            <person name="Silar P."/>
            <person name="Natvig D.O."/>
            <person name="Lalanne C."/>
            <person name="Gautier V."/>
            <person name="Ament-Velasquez S.L."/>
            <person name="Kruys A."/>
            <person name="Hutchinson M.I."/>
            <person name="Powell A.J."/>
            <person name="Barry K."/>
            <person name="Miller A.N."/>
            <person name="Grigoriev I.V."/>
            <person name="Debuchy R."/>
            <person name="Gladieux P."/>
            <person name="Hiltunen Thoren M."/>
            <person name="Johannesson H."/>
        </authorList>
    </citation>
    <scope>NUCLEOTIDE SEQUENCE [LARGE SCALE GENOMIC DNA]</scope>
    <source>
        <strain evidence="5">CBS 340.73</strain>
    </source>
</reference>
<evidence type="ECO:0000256" key="1">
    <source>
        <dbReference type="SAM" id="MobiDB-lite"/>
    </source>
</evidence>
<dbReference type="Proteomes" id="UP001303473">
    <property type="component" value="Unassembled WGS sequence"/>
</dbReference>
<keyword evidence="2" id="KW-0472">Membrane</keyword>
<evidence type="ECO:0000256" key="2">
    <source>
        <dbReference type="SAM" id="Phobius"/>
    </source>
</evidence>
<keyword evidence="5" id="KW-1185">Reference proteome</keyword>
<organism evidence="4 5">
    <name type="scientific">Diplogelasinospora grovesii</name>
    <dbReference type="NCBI Taxonomy" id="303347"/>
    <lineage>
        <taxon>Eukaryota</taxon>
        <taxon>Fungi</taxon>
        <taxon>Dikarya</taxon>
        <taxon>Ascomycota</taxon>
        <taxon>Pezizomycotina</taxon>
        <taxon>Sordariomycetes</taxon>
        <taxon>Sordariomycetidae</taxon>
        <taxon>Sordariales</taxon>
        <taxon>Diplogelasinosporaceae</taxon>
        <taxon>Diplogelasinospora</taxon>
    </lineage>
</organism>
<protein>
    <recommendedName>
        <fullName evidence="3">Rhodopsin domain-containing protein</fullName>
    </recommendedName>
</protein>
<gene>
    <name evidence="4" type="ORF">QBC46DRAFT_216068</name>
</gene>
<dbReference type="AlphaFoldDB" id="A0AAN6NEL4"/>
<sequence length="249" mass="27579">YARDLLFLLSLGFAKLSVCAGVLALSADARHRRITHALAAFMILWTISALFTSALQCGTRGPWNSEAAECIDLRAFLEYVDITNALTDAALIALPVAIIYPLQMPIMTRATVISFFASRTLVIVATICQLSYLPRLFEDDYTIGALPYYLCTQFVQCTSISTACVVYFWPLLRSLRTGLMWANNTTFTSQYALSKLSGSNPSRDARSQDTSEGVPSQHRDRRNYIQITTDHVIASELTAKAKEPKPYGA</sequence>
<keyword evidence="2" id="KW-1133">Transmembrane helix</keyword>
<feature type="region of interest" description="Disordered" evidence="1">
    <location>
        <begin position="198"/>
        <end position="220"/>
    </location>
</feature>
<evidence type="ECO:0000313" key="5">
    <source>
        <dbReference type="Proteomes" id="UP001303473"/>
    </source>
</evidence>
<feature type="transmembrane region" description="Helical" evidence="2">
    <location>
        <begin position="37"/>
        <end position="55"/>
    </location>
</feature>
<dbReference type="PANTHER" id="PTHR38794">
    <property type="entry name" value="INTEGRAL MEMBRANE PROTEIN"/>
    <property type="match status" value="1"/>
</dbReference>
<name>A0AAN6NEL4_9PEZI</name>
<proteinExistence type="predicted"/>
<dbReference type="EMBL" id="MU853760">
    <property type="protein sequence ID" value="KAK3944392.1"/>
    <property type="molecule type" value="Genomic_DNA"/>
</dbReference>
<evidence type="ECO:0000259" key="3">
    <source>
        <dbReference type="Pfam" id="PF20684"/>
    </source>
</evidence>
<feature type="non-terminal residue" evidence="4">
    <location>
        <position position="249"/>
    </location>
</feature>
<accession>A0AAN6NEL4</accession>
<feature type="domain" description="Rhodopsin" evidence="3">
    <location>
        <begin position="1"/>
        <end position="173"/>
    </location>
</feature>
<dbReference type="PANTHER" id="PTHR38794:SF3">
    <property type="entry name" value="INTEGRAL MEMBRANE PROTEIN"/>
    <property type="match status" value="1"/>
</dbReference>
<evidence type="ECO:0000313" key="4">
    <source>
        <dbReference type="EMBL" id="KAK3944392.1"/>
    </source>
</evidence>
<feature type="non-terminal residue" evidence="4">
    <location>
        <position position="1"/>
    </location>
</feature>
<feature type="transmembrane region" description="Helical" evidence="2">
    <location>
        <begin position="112"/>
        <end position="133"/>
    </location>
</feature>
<dbReference type="InterPro" id="IPR049326">
    <property type="entry name" value="Rhodopsin_dom_fungi"/>
</dbReference>
<feature type="transmembrane region" description="Helical" evidence="2">
    <location>
        <begin position="82"/>
        <end position="100"/>
    </location>
</feature>
<comment type="caution">
    <text evidence="4">The sequence shown here is derived from an EMBL/GenBank/DDBJ whole genome shotgun (WGS) entry which is preliminary data.</text>
</comment>
<feature type="transmembrane region" description="Helical" evidence="2">
    <location>
        <begin position="153"/>
        <end position="172"/>
    </location>
</feature>